<protein>
    <recommendedName>
        <fullName evidence="1">Methyltransferase type 11 domain-containing protein</fullName>
    </recommendedName>
</protein>
<gene>
    <name evidence="2" type="ORF">A3F02_01655</name>
</gene>
<comment type="caution">
    <text evidence="2">The sequence shown here is derived from an EMBL/GenBank/DDBJ whole genome shotgun (WGS) entry which is preliminary data.</text>
</comment>
<dbReference type="Pfam" id="PF08241">
    <property type="entry name" value="Methyltransf_11"/>
    <property type="match status" value="1"/>
</dbReference>
<sequence>MITLEKILACPKCKTLLKVKNEKLYCLRCKIPYAKEDGIWQLLYLKDSQGRKSQKEYDMAHKKYFGGPDDGSYEILSAMARGNETVDIACGEGQIEKLSPETVAVEFSQNALIKAKKNGAKYLVLADAHSLPFADNSFDVSISAGNIEHFQNPQKAINEMARVSRIQVMTVHRHLPIPFGKFLFHLVTNIFNIKHQPLEKPISEGQLVKLVEKAGLHIVFKGVWTLPVNYGKVIPFLPVFEKIPSCYFVISVKR</sequence>
<name>A0A1F5GVB7_9BACT</name>
<evidence type="ECO:0000313" key="2">
    <source>
        <dbReference type="EMBL" id="OGD95823.1"/>
    </source>
</evidence>
<dbReference type="EMBL" id="MFBJ01000044">
    <property type="protein sequence ID" value="OGD95823.1"/>
    <property type="molecule type" value="Genomic_DNA"/>
</dbReference>
<reference evidence="2 3" key="1">
    <citation type="journal article" date="2016" name="Nat. Commun.">
        <title>Thousands of microbial genomes shed light on interconnected biogeochemical processes in an aquifer system.</title>
        <authorList>
            <person name="Anantharaman K."/>
            <person name="Brown C.T."/>
            <person name="Hug L.A."/>
            <person name="Sharon I."/>
            <person name="Castelle C.J."/>
            <person name="Probst A.J."/>
            <person name="Thomas B.C."/>
            <person name="Singh A."/>
            <person name="Wilkins M.J."/>
            <person name="Karaoz U."/>
            <person name="Brodie E.L."/>
            <person name="Williams K.H."/>
            <person name="Hubbard S.S."/>
            <person name="Banfield J.F."/>
        </authorList>
    </citation>
    <scope>NUCLEOTIDE SEQUENCE [LARGE SCALE GENOMIC DNA]</scope>
</reference>
<proteinExistence type="predicted"/>
<dbReference type="SUPFAM" id="SSF53335">
    <property type="entry name" value="S-adenosyl-L-methionine-dependent methyltransferases"/>
    <property type="match status" value="1"/>
</dbReference>
<dbReference type="InterPro" id="IPR013216">
    <property type="entry name" value="Methyltransf_11"/>
</dbReference>
<dbReference type="Gene3D" id="3.40.50.150">
    <property type="entry name" value="Vaccinia Virus protein VP39"/>
    <property type="match status" value="1"/>
</dbReference>
<feature type="domain" description="Methyltransferase type 11" evidence="1">
    <location>
        <begin position="86"/>
        <end position="165"/>
    </location>
</feature>
<dbReference type="InterPro" id="IPR029063">
    <property type="entry name" value="SAM-dependent_MTases_sf"/>
</dbReference>
<evidence type="ECO:0000259" key="1">
    <source>
        <dbReference type="Pfam" id="PF08241"/>
    </source>
</evidence>
<dbReference type="GO" id="GO:0008757">
    <property type="term" value="F:S-adenosylmethionine-dependent methyltransferase activity"/>
    <property type="evidence" value="ECO:0007669"/>
    <property type="project" value="InterPro"/>
</dbReference>
<dbReference type="Proteomes" id="UP000176666">
    <property type="component" value="Unassembled WGS sequence"/>
</dbReference>
<dbReference type="AlphaFoldDB" id="A0A1F5GVB7"/>
<accession>A0A1F5GVB7</accession>
<dbReference type="Gene3D" id="2.20.25.10">
    <property type="match status" value="1"/>
</dbReference>
<evidence type="ECO:0000313" key="3">
    <source>
        <dbReference type="Proteomes" id="UP000176666"/>
    </source>
</evidence>
<organism evidence="2 3">
    <name type="scientific">Candidatus Curtissbacteria bacterium RIFCSPHIGHO2_12_FULL_38_9b</name>
    <dbReference type="NCBI Taxonomy" id="1797720"/>
    <lineage>
        <taxon>Bacteria</taxon>
        <taxon>Candidatus Curtissiibacteriota</taxon>
    </lineage>
</organism>
<dbReference type="PANTHER" id="PTHR43591">
    <property type="entry name" value="METHYLTRANSFERASE"/>
    <property type="match status" value="1"/>
</dbReference>